<keyword evidence="4" id="KW-0547">Nucleotide-binding</keyword>
<keyword evidence="5" id="KW-0418">Kinase</keyword>
<evidence type="ECO:0000256" key="5">
    <source>
        <dbReference type="ARBA" id="ARBA00022777"/>
    </source>
</evidence>
<dbReference type="AlphaFoldDB" id="A0A0G4HDU8"/>
<evidence type="ECO:0000256" key="6">
    <source>
        <dbReference type="ARBA" id="ARBA00022840"/>
    </source>
</evidence>
<dbReference type="PANTHER" id="PTHR44899">
    <property type="entry name" value="CAMK FAMILY PROTEIN KINASE"/>
    <property type="match status" value="1"/>
</dbReference>
<feature type="compositionally biased region" description="Basic and acidic residues" evidence="9">
    <location>
        <begin position="256"/>
        <end position="266"/>
    </location>
</feature>
<sequence>MKRQAGAGGTAQVRARSADGRPFASSSPRVAMTDNKRPSGSPSYSTGPSDGGVNTHPSSRRSDSPSPAAPPPSGRRASWSREDFDFLRQLGHSASGEVWLCRCRRSQKAYVMKIVSLRGKDRTRSRHVQKEATVLKHCRGCPNVVSFITAFLQHGCLHICMEFCGGGDLQTLVDKLRKKSSPGSEGSPLPELELWSYARQLLSAVSALHAKGVIHRDLKPRNVFLTPPAEVPHKPQHGSVRVGDFGVAKIFRQKREKSSVNEERVTQQKWPSKSGKEKGREKHGKVAADGDSQTLFSASESLLLKCPAETGGGIGTPLFMSPEMVMREAYDSKV</sequence>
<protein>
    <recommendedName>
        <fullName evidence="1">non-specific serine/threonine protein kinase</fullName>
        <ecNumber evidence="1">2.7.11.1</ecNumber>
    </recommendedName>
</protein>
<evidence type="ECO:0000256" key="9">
    <source>
        <dbReference type="SAM" id="MobiDB-lite"/>
    </source>
</evidence>
<evidence type="ECO:0000256" key="4">
    <source>
        <dbReference type="ARBA" id="ARBA00022741"/>
    </source>
</evidence>
<feature type="compositionally biased region" description="Basic and acidic residues" evidence="9">
    <location>
        <begin position="274"/>
        <end position="288"/>
    </location>
</feature>
<dbReference type="InterPro" id="IPR051131">
    <property type="entry name" value="NEK_Ser/Thr_kinase_NIMA"/>
</dbReference>
<keyword evidence="6" id="KW-0067">ATP-binding</keyword>
<dbReference type="InterPro" id="IPR008271">
    <property type="entry name" value="Ser/Thr_kinase_AS"/>
</dbReference>
<dbReference type="GO" id="GO:0005524">
    <property type="term" value="F:ATP binding"/>
    <property type="evidence" value="ECO:0007669"/>
    <property type="project" value="UniProtKB-KW"/>
</dbReference>
<dbReference type="SUPFAM" id="SSF56112">
    <property type="entry name" value="Protein kinase-like (PK-like)"/>
    <property type="match status" value="1"/>
</dbReference>
<dbReference type="Pfam" id="PF00069">
    <property type="entry name" value="Pkinase"/>
    <property type="match status" value="1"/>
</dbReference>
<evidence type="ECO:0000256" key="1">
    <source>
        <dbReference type="ARBA" id="ARBA00012513"/>
    </source>
</evidence>
<feature type="region of interest" description="Disordered" evidence="9">
    <location>
        <begin position="1"/>
        <end position="78"/>
    </location>
</feature>
<feature type="compositionally biased region" description="Low complexity" evidence="9">
    <location>
        <begin position="38"/>
        <end position="52"/>
    </location>
</feature>
<keyword evidence="2" id="KW-0723">Serine/threonine-protein kinase</keyword>
<feature type="non-terminal residue" evidence="11">
    <location>
        <position position="334"/>
    </location>
</feature>
<dbReference type="PROSITE" id="PS50011">
    <property type="entry name" value="PROTEIN_KINASE_DOM"/>
    <property type="match status" value="1"/>
</dbReference>
<dbReference type="GO" id="GO:0004674">
    <property type="term" value="F:protein serine/threonine kinase activity"/>
    <property type="evidence" value="ECO:0007669"/>
    <property type="project" value="UniProtKB-KW"/>
</dbReference>
<dbReference type="EMBL" id="CDMZ01002406">
    <property type="protein sequence ID" value="CEM42213.1"/>
    <property type="molecule type" value="Genomic_DNA"/>
</dbReference>
<dbReference type="EC" id="2.7.11.1" evidence="1"/>
<evidence type="ECO:0000256" key="8">
    <source>
        <dbReference type="ARBA" id="ARBA00048679"/>
    </source>
</evidence>
<dbReference type="SMART" id="SM00220">
    <property type="entry name" value="S_TKc"/>
    <property type="match status" value="1"/>
</dbReference>
<evidence type="ECO:0000256" key="3">
    <source>
        <dbReference type="ARBA" id="ARBA00022679"/>
    </source>
</evidence>
<comment type="catalytic activity">
    <reaction evidence="7">
        <text>L-threonyl-[protein] + ATP = O-phospho-L-threonyl-[protein] + ADP + H(+)</text>
        <dbReference type="Rhea" id="RHEA:46608"/>
        <dbReference type="Rhea" id="RHEA-COMP:11060"/>
        <dbReference type="Rhea" id="RHEA-COMP:11605"/>
        <dbReference type="ChEBI" id="CHEBI:15378"/>
        <dbReference type="ChEBI" id="CHEBI:30013"/>
        <dbReference type="ChEBI" id="CHEBI:30616"/>
        <dbReference type="ChEBI" id="CHEBI:61977"/>
        <dbReference type="ChEBI" id="CHEBI:456216"/>
        <dbReference type="EC" id="2.7.11.1"/>
    </reaction>
</comment>
<feature type="region of interest" description="Disordered" evidence="9">
    <location>
        <begin position="256"/>
        <end position="291"/>
    </location>
</feature>
<keyword evidence="3" id="KW-0808">Transferase</keyword>
<dbReference type="PROSITE" id="PS00108">
    <property type="entry name" value="PROTEIN_KINASE_ST"/>
    <property type="match status" value="1"/>
</dbReference>
<evidence type="ECO:0000256" key="2">
    <source>
        <dbReference type="ARBA" id="ARBA00022527"/>
    </source>
</evidence>
<dbReference type="Gene3D" id="1.10.510.10">
    <property type="entry name" value="Transferase(Phosphotransferase) domain 1"/>
    <property type="match status" value="1"/>
</dbReference>
<name>A0A0G4HDU8_9ALVE</name>
<accession>A0A0G4HDU8</accession>
<reference evidence="11" key="1">
    <citation type="submission" date="2014-11" db="EMBL/GenBank/DDBJ databases">
        <authorList>
            <person name="Otto D Thomas"/>
            <person name="Naeem Raeece"/>
        </authorList>
    </citation>
    <scope>NUCLEOTIDE SEQUENCE</scope>
</reference>
<dbReference type="Gene3D" id="3.30.200.20">
    <property type="entry name" value="Phosphorylase Kinase, domain 1"/>
    <property type="match status" value="1"/>
</dbReference>
<evidence type="ECO:0000259" key="10">
    <source>
        <dbReference type="PROSITE" id="PS50011"/>
    </source>
</evidence>
<dbReference type="InterPro" id="IPR011009">
    <property type="entry name" value="Kinase-like_dom_sf"/>
</dbReference>
<feature type="domain" description="Protein kinase" evidence="10">
    <location>
        <begin position="84"/>
        <end position="334"/>
    </location>
</feature>
<organism evidence="11">
    <name type="scientific">Chromera velia CCMP2878</name>
    <dbReference type="NCBI Taxonomy" id="1169474"/>
    <lineage>
        <taxon>Eukaryota</taxon>
        <taxon>Sar</taxon>
        <taxon>Alveolata</taxon>
        <taxon>Colpodellida</taxon>
        <taxon>Chromeraceae</taxon>
        <taxon>Chromera</taxon>
    </lineage>
</organism>
<gene>
    <name evidence="11" type="ORF">Cvel_26603</name>
</gene>
<dbReference type="PANTHER" id="PTHR44899:SF3">
    <property type="entry name" value="SERINE_THREONINE-PROTEIN KINASE NEK1"/>
    <property type="match status" value="1"/>
</dbReference>
<proteinExistence type="predicted"/>
<dbReference type="InterPro" id="IPR000719">
    <property type="entry name" value="Prot_kinase_dom"/>
</dbReference>
<evidence type="ECO:0000313" key="11">
    <source>
        <dbReference type="EMBL" id="CEM42213.1"/>
    </source>
</evidence>
<evidence type="ECO:0000256" key="7">
    <source>
        <dbReference type="ARBA" id="ARBA00047899"/>
    </source>
</evidence>
<comment type="catalytic activity">
    <reaction evidence="8">
        <text>L-seryl-[protein] + ATP = O-phospho-L-seryl-[protein] + ADP + H(+)</text>
        <dbReference type="Rhea" id="RHEA:17989"/>
        <dbReference type="Rhea" id="RHEA-COMP:9863"/>
        <dbReference type="Rhea" id="RHEA-COMP:11604"/>
        <dbReference type="ChEBI" id="CHEBI:15378"/>
        <dbReference type="ChEBI" id="CHEBI:29999"/>
        <dbReference type="ChEBI" id="CHEBI:30616"/>
        <dbReference type="ChEBI" id="CHEBI:83421"/>
        <dbReference type="ChEBI" id="CHEBI:456216"/>
        <dbReference type="EC" id="2.7.11.1"/>
    </reaction>
</comment>